<keyword evidence="4" id="KW-1185">Reference proteome</keyword>
<evidence type="ECO:0000256" key="2">
    <source>
        <dbReference type="SAM" id="Phobius"/>
    </source>
</evidence>
<feature type="transmembrane region" description="Helical" evidence="2">
    <location>
        <begin position="312"/>
        <end position="330"/>
    </location>
</feature>
<dbReference type="InterPro" id="IPR007354">
    <property type="entry name" value="CruF-like"/>
</dbReference>
<feature type="transmembrane region" description="Helical" evidence="2">
    <location>
        <begin position="150"/>
        <end position="170"/>
    </location>
</feature>
<feature type="compositionally biased region" description="Low complexity" evidence="1">
    <location>
        <begin position="55"/>
        <end position="65"/>
    </location>
</feature>
<feature type="transmembrane region" description="Helical" evidence="2">
    <location>
        <begin position="90"/>
        <end position="109"/>
    </location>
</feature>
<dbReference type="AlphaFoldDB" id="E3J0A8"/>
<reference evidence="3 4" key="1">
    <citation type="submission" date="2010-10" db="EMBL/GenBank/DDBJ databases">
        <title>Complete sequence of Frankia sp. EuI1c.</title>
        <authorList>
            <consortium name="US DOE Joint Genome Institute"/>
            <person name="Lucas S."/>
            <person name="Copeland A."/>
            <person name="Lapidus A."/>
            <person name="Cheng J.-F."/>
            <person name="Bruce D."/>
            <person name="Goodwin L."/>
            <person name="Pitluck S."/>
            <person name="Chertkov O."/>
            <person name="Detter J.C."/>
            <person name="Han C."/>
            <person name="Tapia R."/>
            <person name="Land M."/>
            <person name="Hauser L."/>
            <person name="Jeffries C."/>
            <person name="Kyrpides N."/>
            <person name="Ivanova N."/>
            <person name="Mikhailova N."/>
            <person name="Beauchemin N."/>
            <person name="Sen A."/>
            <person name="Sur S.A."/>
            <person name="Gtari M."/>
            <person name="Wall L."/>
            <person name="Tisa L."/>
            <person name="Woyke T."/>
        </authorList>
    </citation>
    <scope>NUCLEOTIDE SEQUENCE [LARGE SCALE GENOMIC DNA]</scope>
    <source>
        <strain evidence="4">DSM 45817 / CECT 9037 / EuI1c</strain>
    </source>
</reference>
<organism evidence="3 4">
    <name type="scientific">Pseudofrankia inefficax (strain DSM 45817 / CECT 9037 / DDB 130130 / EuI1c)</name>
    <name type="common">Frankia inefficax</name>
    <dbReference type="NCBI Taxonomy" id="298654"/>
    <lineage>
        <taxon>Bacteria</taxon>
        <taxon>Bacillati</taxon>
        <taxon>Actinomycetota</taxon>
        <taxon>Actinomycetes</taxon>
        <taxon>Frankiales</taxon>
        <taxon>Frankiaceae</taxon>
        <taxon>Pseudofrankia</taxon>
    </lineage>
</organism>
<dbReference type="InParanoid" id="E3J0A8"/>
<gene>
    <name evidence="3" type="ordered locus">FraEuI1c_2352</name>
</gene>
<dbReference type="PANTHER" id="PTHR39419:SF1">
    <property type="entry name" value="SLL0814 PROTEIN"/>
    <property type="match status" value="1"/>
</dbReference>
<dbReference type="KEGG" id="fri:FraEuI1c_2352"/>
<evidence type="ECO:0008006" key="5">
    <source>
        <dbReference type="Google" id="ProtNLM"/>
    </source>
</evidence>
<dbReference type="RefSeq" id="WP_013423509.1">
    <property type="nucleotide sequence ID" value="NC_014666.1"/>
</dbReference>
<evidence type="ECO:0000313" key="3">
    <source>
        <dbReference type="EMBL" id="ADP80391.1"/>
    </source>
</evidence>
<keyword evidence="2" id="KW-0472">Membrane</keyword>
<feature type="compositionally biased region" description="Basic and acidic residues" evidence="1">
    <location>
        <begin position="20"/>
        <end position="36"/>
    </location>
</feature>
<evidence type="ECO:0000313" key="4">
    <source>
        <dbReference type="Proteomes" id="UP000002484"/>
    </source>
</evidence>
<dbReference type="STRING" id="298654.FraEuI1c_2352"/>
<evidence type="ECO:0000256" key="1">
    <source>
        <dbReference type="SAM" id="MobiDB-lite"/>
    </source>
</evidence>
<feature type="transmembrane region" description="Helical" evidence="2">
    <location>
        <begin position="190"/>
        <end position="207"/>
    </location>
</feature>
<dbReference type="Pfam" id="PF04240">
    <property type="entry name" value="Caroten_synth"/>
    <property type="match status" value="1"/>
</dbReference>
<accession>E3J0A8</accession>
<dbReference type="HOGENOM" id="CLU_709303_0_0_11"/>
<feature type="transmembrane region" description="Helical" evidence="2">
    <location>
        <begin position="219"/>
        <end position="239"/>
    </location>
</feature>
<feature type="compositionally biased region" description="Low complexity" evidence="1">
    <location>
        <begin position="1"/>
        <end position="10"/>
    </location>
</feature>
<protein>
    <recommendedName>
        <fullName evidence="5">Carotenoid biosynthesis protein</fullName>
    </recommendedName>
</protein>
<dbReference type="PANTHER" id="PTHR39419">
    <property type="entry name" value="SLL0814 PROTEIN"/>
    <property type="match status" value="1"/>
</dbReference>
<keyword evidence="2" id="KW-1133">Transmembrane helix</keyword>
<proteinExistence type="predicted"/>
<sequence precursor="true">MRLGPDSFGGPPAGSPSGGRADHVQENADHVQEKRRPGGARAAGDRHPDVGQADAPTGRATATSSRRGRATPMGSQRGRTMPGGPPGGRVAGALPWLAAGAVVAVQIPYPLLAAGGTGRAWLTAAQVLAFFTASVSHAAHRRGWGFTARYLTLTIVLGLVAEVVGLRTGWPFGRYAYTNGLGPEIGGVPVIIPLAWSMMAYPALLFGRHAATTIRGPGPAGQAVTALVGGTLLAGWDLFLDPRMVAEGFWAWAPSDGPGLNGIPLTNTAGWLVVGTVLVAVLDRLPDPTRGHAGNVAGDGVAGWPPGDRVPLCLVWWTYGSWLLACVAFFGQPLVALAGGIGMGLPLLLATGGGPLRWRPLPARRPGTRARRTPHGPTDPDPTDPDPPR</sequence>
<feature type="transmembrane region" description="Helical" evidence="2">
    <location>
        <begin position="259"/>
        <end position="282"/>
    </location>
</feature>
<name>E3J0A8_PSEI1</name>
<feature type="region of interest" description="Disordered" evidence="1">
    <location>
        <begin position="1"/>
        <end position="86"/>
    </location>
</feature>
<keyword evidence="2" id="KW-0812">Transmembrane</keyword>
<dbReference type="EMBL" id="CP002299">
    <property type="protein sequence ID" value="ADP80391.1"/>
    <property type="molecule type" value="Genomic_DNA"/>
</dbReference>
<feature type="region of interest" description="Disordered" evidence="1">
    <location>
        <begin position="359"/>
        <end position="389"/>
    </location>
</feature>
<dbReference type="Proteomes" id="UP000002484">
    <property type="component" value="Chromosome"/>
</dbReference>
<dbReference type="eggNOG" id="COG2324">
    <property type="taxonomic scope" value="Bacteria"/>
</dbReference>